<comment type="cofactor">
    <cofactor evidence="1">
        <name>FAD</name>
        <dbReference type="ChEBI" id="CHEBI:57692"/>
    </cofactor>
</comment>
<evidence type="ECO:0000313" key="8">
    <source>
        <dbReference type="EMBL" id="SUZ83438.1"/>
    </source>
</evidence>
<sequence>MNKNIQHDFDAIVVGSGISGGWAVKELAERGLKTLLLERGPEITHRKDYTGESKAPWEMSFGGRIPEEETDRDYFIQKQCYALEGPTKKFFVNDRINKYVYPKNKPFSWIRGYQLGGRSQLWYRQSYRLSDIDFEANKKDGYGVDWPIRYQDIAPWYDHVEKFAGISGSHEGLTQLPDGIFLPAMKMNCVETDAKKKIEQAFPMRKMIIGRCAHLTKPTKEHLALGRGKCQNRNECERGCSFGASFSSLSATLPAAKRTDNLTIVTDAIVHNVLYDNSLKRATGVQIIDANTKEYRQYNARIIFLCASTLGSTQIMLNSKSEDFPNGLANTSGTLGKYLMDHIFMSGARGEHPGYQNKYYSGRRPNGIYIPRYRNIAEKDERFLRGYGFQGGASRPSWNRGFTTEGIGIELKNKLQQPGPWNFSLGGFGEMLPDKRNHVWLDKNRRDQWDIPLLNIECELRQNEFNMLKAMADDAEDMLEAAGIINIDKYNEDAPPGLAIHEMGTARMGHDPNTSVLNKFNQAHDIPNLFVTDGSSMSSSACQNPSLTYMALTARASASAVEMLKEGKL</sequence>
<dbReference type="InterPro" id="IPR036188">
    <property type="entry name" value="FAD/NAD-bd_sf"/>
</dbReference>
<dbReference type="EMBL" id="UINC01001550">
    <property type="protein sequence ID" value="SUZ83438.1"/>
    <property type="molecule type" value="Genomic_DNA"/>
</dbReference>
<evidence type="ECO:0000256" key="5">
    <source>
        <dbReference type="ARBA" id="ARBA00023002"/>
    </source>
</evidence>
<dbReference type="PANTHER" id="PTHR42784">
    <property type="entry name" value="PYRANOSE 2-OXIDASE"/>
    <property type="match status" value="1"/>
</dbReference>
<dbReference type="Gene3D" id="3.50.50.60">
    <property type="entry name" value="FAD/NAD(P)-binding domain"/>
    <property type="match status" value="2"/>
</dbReference>
<evidence type="ECO:0000259" key="6">
    <source>
        <dbReference type="Pfam" id="PF00732"/>
    </source>
</evidence>
<keyword evidence="5" id="KW-0560">Oxidoreductase</keyword>
<dbReference type="InterPro" id="IPR007867">
    <property type="entry name" value="GMC_OxRtase_C"/>
</dbReference>
<proteinExistence type="inferred from homology"/>
<evidence type="ECO:0000256" key="2">
    <source>
        <dbReference type="ARBA" id="ARBA00010790"/>
    </source>
</evidence>
<feature type="domain" description="Glucose-methanol-choline oxidoreductase N-terminal" evidence="6">
    <location>
        <begin position="13"/>
        <end position="342"/>
    </location>
</feature>
<evidence type="ECO:0000256" key="4">
    <source>
        <dbReference type="ARBA" id="ARBA00022827"/>
    </source>
</evidence>
<comment type="similarity">
    <text evidence="2">Belongs to the GMC oxidoreductase family.</text>
</comment>
<accession>A0A381QY15</accession>
<organism evidence="8">
    <name type="scientific">marine metagenome</name>
    <dbReference type="NCBI Taxonomy" id="408172"/>
    <lineage>
        <taxon>unclassified sequences</taxon>
        <taxon>metagenomes</taxon>
        <taxon>ecological metagenomes</taxon>
    </lineage>
</organism>
<keyword evidence="4" id="KW-0274">FAD</keyword>
<reference evidence="8" key="1">
    <citation type="submission" date="2018-05" db="EMBL/GenBank/DDBJ databases">
        <authorList>
            <person name="Lanie J.A."/>
            <person name="Ng W.-L."/>
            <person name="Kazmierczak K.M."/>
            <person name="Andrzejewski T.M."/>
            <person name="Davidsen T.M."/>
            <person name="Wayne K.J."/>
            <person name="Tettelin H."/>
            <person name="Glass J.I."/>
            <person name="Rusch D."/>
            <person name="Podicherti R."/>
            <person name="Tsui H.-C.T."/>
            <person name="Winkler M.E."/>
        </authorList>
    </citation>
    <scope>NUCLEOTIDE SEQUENCE</scope>
</reference>
<keyword evidence="3" id="KW-0285">Flavoprotein</keyword>
<evidence type="ECO:0000259" key="7">
    <source>
        <dbReference type="Pfam" id="PF05199"/>
    </source>
</evidence>
<dbReference type="Pfam" id="PF00732">
    <property type="entry name" value="GMC_oxred_N"/>
    <property type="match status" value="1"/>
</dbReference>
<gene>
    <name evidence="8" type="ORF">METZ01_LOCUS36292</name>
</gene>
<feature type="domain" description="Glucose-methanol-choline oxidoreductase C-terminal" evidence="7">
    <location>
        <begin position="433"/>
        <end position="552"/>
    </location>
</feature>
<evidence type="ECO:0008006" key="9">
    <source>
        <dbReference type="Google" id="ProtNLM"/>
    </source>
</evidence>
<dbReference type="InterPro" id="IPR000172">
    <property type="entry name" value="GMC_OxRdtase_N"/>
</dbReference>
<dbReference type="GO" id="GO:0016614">
    <property type="term" value="F:oxidoreductase activity, acting on CH-OH group of donors"/>
    <property type="evidence" value="ECO:0007669"/>
    <property type="project" value="InterPro"/>
</dbReference>
<dbReference type="GO" id="GO:0050660">
    <property type="term" value="F:flavin adenine dinucleotide binding"/>
    <property type="evidence" value="ECO:0007669"/>
    <property type="project" value="InterPro"/>
</dbReference>
<evidence type="ECO:0000256" key="3">
    <source>
        <dbReference type="ARBA" id="ARBA00022630"/>
    </source>
</evidence>
<dbReference type="Pfam" id="PF05199">
    <property type="entry name" value="GMC_oxred_C"/>
    <property type="match status" value="1"/>
</dbReference>
<protein>
    <recommendedName>
        <fullName evidence="9">Glucose-methanol-choline oxidoreductase C-terminal domain-containing protein</fullName>
    </recommendedName>
</protein>
<name>A0A381QY15_9ZZZZ</name>
<dbReference type="SUPFAM" id="SSF54373">
    <property type="entry name" value="FAD-linked reductases, C-terminal domain"/>
    <property type="match status" value="1"/>
</dbReference>
<dbReference type="PANTHER" id="PTHR42784:SF1">
    <property type="entry name" value="PYRANOSE 2-OXIDASE"/>
    <property type="match status" value="1"/>
</dbReference>
<dbReference type="SUPFAM" id="SSF51905">
    <property type="entry name" value="FAD/NAD(P)-binding domain"/>
    <property type="match status" value="1"/>
</dbReference>
<dbReference type="AlphaFoldDB" id="A0A381QY15"/>
<evidence type="ECO:0000256" key="1">
    <source>
        <dbReference type="ARBA" id="ARBA00001974"/>
    </source>
</evidence>
<dbReference type="InterPro" id="IPR051473">
    <property type="entry name" value="P2Ox-like"/>
</dbReference>